<evidence type="ECO:0000313" key="5">
    <source>
        <dbReference type="Proteomes" id="UP001266305"/>
    </source>
</evidence>
<accession>A0ABQ9TQY2</accession>
<evidence type="ECO:0008006" key="6">
    <source>
        <dbReference type="Google" id="ProtNLM"/>
    </source>
</evidence>
<sequence length="142" mass="15758">MPILGLGTWKSPLGQVTEAGKVATDVRYCNINCAHVYQNENGHSGEAYGAEAMEELANEGLVKAIGISNFNQLHVEKLLNKPDLKYNLEDPKINAIAAKHDKTAAYVLIQFPMQRNLVVIRKSVTSEHIAENFKVFEFELSS</sequence>
<comment type="similarity">
    <text evidence="1">Belongs to the aldo/keto reductase family.</text>
</comment>
<dbReference type="InterPro" id="IPR018170">
    <property type="entry name" value="Aldo/ket_reductase_CS"/>
</dbReference>
<evidence type="ECO:0000256" key="3">
    <source>
        <dbReference type="ARBA" id="ARBA00023002"/>
    </source>
</evidence>
<protein>
    <recommendedName>
        <fullName evidence="6">NADP-dependent oxidoreductase domain-containing protein</fullName>
    </recommendedName>
</protein>
<keyword evidence="5" id="KW-1185">Reference proteome</keyword>
<evidence type="ECO:0000313" key="4">
    <source>
        <dbReference type="EMBL" id="KAK2086572.1"/>
    </source>
</evidence>
<gene>
    <name evidence="4" type="ORF">P7K49_035997</name>
</gene>
<dbReference type="InterPro" id="IPR020471">
    <property type="entry name" value="AKR"/>
</dbReference>
<dbReference type="Gene3D" id="3.20.20.100">
    <property type="entry name" value="NADP-dependent oxidoreductase domain"/>
    <property type="match status" value="3"/>
</dbReference>
<proteinExistence type="inferred from homology"/>
<name>A0ABQ9TQY2_SAGOE</name>
<dbReference type="PANTHER" id="PTHR43827">
    <property type="entry name" value="2,5-DIKETO-D-GLUCONIC ACID REDUCTASE"/>
    <property type="match status" value="1"/>
</dbReference>
<dbReference type="Proteomes" id="UP001266305">
    <property type="component" value="Unassembled WGS sequence"/>
</dbReference>
<keyword evidence="2" id="KW-0521">NADP</keyword>
<dbReference type="PANTHER" id="PTHR43827:SF3">
    <property type="entry name" value="NADP-DEPENDENT OXIDOREDUCTASE DOMAIN-CONTAINING PROTEIN"/>
    <property type="match status" value="1"/>
</dbReference>
<dbReference type="SUPFAM" id="SSF51430">
    <property type="entry name" value="NAD(P)-linked oxidoreductase"/>
    <property type="match status" value="1"/>
</dbReference>
<dbReference type="EMBL" id="JASSZA010000020">
    <property type="protein sequence ID" value="KAK2086572.1"/>
    <property type="molecule type" value="Genomic_DNA"/>
</dbReference>
<keyword evidence="3" id="KW-0560">Oxidoreductase</keyword>
<evidence type="ECO:0000256" key="2">
    <source>
        <dbReference type="ARBA" id="ARBA00022857"/>
    </source>
</evidence>
<comment type="caution">
    <text evidence="4">The sequence shown here is derived from an EMBL/GenBank/DDBJ whole genome shotgun (WGS) entry which is preliminary data.</text>
</comment>
<organism evidence="4 5">
    <name type="scientific">Saguinus oedipus</name>
    <name type="common">Cotton-top tamarin</name>
    <name type="synonym">Oedipomidas oedipus</name>
    <dbReference type="NCBI Taxonomy" id="9490"/>
    <lineage>
        <taxon>Eukaryota</taxon>
        <taxon>Metazoa</taxon>
        <taxon>Chordata</taxon>
        <taxon>Craniata</taxon>
        <taxon>Vertebrata</taxon>
        <taxon>Euteleostomi</taxon>
        <taxon>Mammalia</taxon>
        <taxon>Eutheria</taxon>
        <taxon>Euarchontoglires</taxon>
        <taxon>Primates</taxon>
        <taxon>Haplorrhini</taxon>
        <taxon>Platyrrhini</taxon>
        <taxon>Cebidae</taxon>
        <taxon>Callitrichinae</taxon>
        <taxon>Saguinus</taxon>
    </lineage>
</organism>
<dbReference type="InterPro" id="IPR036812">
    <property type="entry name" value="NAD(P)_OxRdtase_dom_sf"/>
</dbReference>
<reference evidence="4 5" key="1">
    <citation type="submission" date="2023-05" db="EMBL/GenBank/DDBJ databases">
        <title>B98-5 Cell Line De Novo Hybrid Assembly: An Optical Mapping Approach.</title>
        <authorList>
            <person name="Kananen K."/>
            <person name="Auerbach J.A."/>
            <person name="Kautto E."/>
            <person name="Blachly J.S."/>
        </authorList>
    </citation>
    <scope>NUCLEOTIDE SEQUENCE [LARGE SCALE GENOMIC DNA]</scope>
    <source>
        <strain evidence="4">B95-8</strain>
        <tissue evidence="4">Cell line</tissue>
    </source>
</reference>
<evidence type="ECO:0000256" key="1">
    <source>
        <dbReference type="ARBA" id="ARBA00007905"/>
    </source>
</evidence>
<dbReference type="PROSITE" id="PS00062">
    <property type="entry name" value="ALDOKETO_REDUCTASE_2"/>
    <property type="match status" value="1"/>
</dbReference>